<dbReference type="InterPro" id="IPR001229">
    <property type="entry name" value="Jacalin-like_lectin_dom"/>
</dbReference>
<feature type="domain" description="Jacalin-type lectin" evidence="2">
    <location>
        <begin position="239"/>
        <end position="372"/>
    </location>
</feature>
<evidence type="ECO:0000256" key="1">
    <source>
        <dbReference type="ARBA" id="ARBA00009042"/>
    </source>
</evidence>
<dbReference type="OrthoDB" id="2979411at2759"/>
<protein>
    <recommendedName>
        <fullName evidence="2">Jacalin-type lectin domain-containing protein</fullName>
    </recommendedName>
</protein>
<dbReference type="Pfam" id="PF07938">
    <property type="entry name" value="Fungal_lectin"/>
    <property type="match status" value="1"/>
</dbReference>
<dbReference type="InterPro" id="IPR012475">
    <property type="entry name" value="Fungal_lectin"/>
</dbReference>
<dbReference type="InterPro" id="IPR036404">
    <property type="entry name" value="Jacalin-like_lectin_dom_sf"/>
</dbReference>
<dbReference type="Pfam" id="PF01419">
    <property type="entry name" value="Jacalin"/>
    <property type="match status" value="1"/>
</dbReference>
<dbReference type="CDD" id="cd09302">
    <property type="entry name" value="Jacalin_like"/>
    <property type="match status" value="1"/>
</dbReference>
<evidence type="ECO:0000313" key="3">
    <source>
        <dbReference type="EMBL" id="KIO28093.1"/>
    </source>
</evidence>
<gene>
    <name evidence="3" type="ORF">M407DRAFT_231350</name>
</gene>
<dbReference type="SUPFAM" id="SSF51101">
    <property type="entry name" value="Mannose-binding lectins"/>
    <property type="match status" value="1"/>
</dbReference>
<dbReference type="Proteomes" id="UP000054248">
    <property type="component" value="Unassembled WGS sequence"/>
</dbReference>
<reference evidence="3 4" key="1">
    <citation type="submission" date="2014-04" db="EMBL/GenBank/DDBJ databases">
        <authorList>
            <consortium name="DOE Joint Genome Institute"/>
            <person name="Kuo A."/>
            <person name="Girlanda M."/>
            <person name="Perotto S."/>
            <person name="Kohler A."/>
            <person name="Nagy L.G."/>
            <person name="Floudas D."/>
            <person name="Copeland A."/>
            <person name="Barry K.W."/>
            <person name="Cichocki N."/>
            <person name="Veneault-Fourrey C."/>
            <person name="LaButti K."/>
            <person name="Lindquist E.A."/>
            <person name="Lipzen A."/>
            <person name="Lundell T."/>
            <person name="Morin E."/>
            <person name="Murat C."/>
            <person name="Sun H."/>
            <person name="Tunlid A."/>
            <person name="Henrissat B."/>
            <person name="Grigoriev I.V."/>
            <person name="Hibbett D.S."/>
            <person name="Martin F."/>
            <person name="Nordberg H.P."/>
            <person name="Cantor M.N."/>
            <person name="Hua S.X."/>
        </authorList>
    </citation>
    <scope>NUCLEOTIDE SEQUENCE [LARGE SCALE GENOMIC DNA]</scope>
    <source>
        <strain evidence="3 4">MUT 4182</strain>
    </source>
</reference>
<dbReference type="HOGENOM" id="CLU_017450_0_0_1"/>
<keyword evidence="4" id="KW-1185">Reference proteome</keyword>
<dbReference type="SMART" id="SM00915">
    <property type="entry name" value="Jacalin"/>
    <property type="match status" value="1"/>
</dbReference>
<comment type="similarity">
    <text evidence="1">Belongs to the fungal fucose-specific lectin family.</text>
</comment>
<dbReference type="Gene3D" id="2.40.128.190">
    <property type="match status" value="1"/>
</dbReference>
<accession>A0A0C3L2X1</accession>
<sequence length="729" mass="80377">MFFQTTDNCIREARHDWNWQDTDFVQPNALSGTDMAHVHSSGARRVMFFFQDNEGYLCCRRAQYFNWQPVERLCKAALCTGIAATTWNGGRYEHNAGADTNDVRVYYQDESNSLCEYRGSFEGSWSYGGIVNAFHKPLGTLAAISYVENMVQLRLYVQEDKEIVEWCKTGDGPGSWFRGYFREPALPNTDIVAIKRDIPNGFLVNVLWAGPDQILHQRVLAPNFFWMDSTPIGYLDTAGTFLGSWNGNYFTDNDSNIDSKRIKKIKIRCGDIIDGIGLEFSDGSSTPWRGGQGGGYHEFVLFDGEDIVQMNVCSFNRQVSKMKFLTSTGRSSPYYGNHGGTAEVWSYEGNALAGFAGASDNFLNGIMAMWSERKSKVTLNTLEDLIVQSNVLGNEIQTASGLCQKYEDTSATLKNEIEVGLHGPADLAMQGISVLIQSVEKLYHSANDGLVTDALVALCKGHSVVVGTRFKDLHQQSSAIMNRLNDLVLDVTHEAATAQSRIKHVGEMLTIAATMRASAEETRQMRLGRIEDAKAHITKARQTREEAERNKRSNQTGRIIRDIFTLGLGEIGDLGGFNEAIDYADKLINSAENNLHASETGLAEATAGLNNIDAELQRFTSLKATLDGYGPTLTAQVTLTTGLRTKTMQLVNISLDISVFLGTLAAKTETLDLNSTAQKFAESILTIGTLIGTTVVIKGTLMERPEDMQKTLMLIANSPVAAVDLDDAM</sequence>
<organism evidence="3 4">
    <name type="scientific">Tulasnella calospora MUT 4182</name>
    <dbReference type="NCBI Taxonomy" id="1051891"/>
    <lineage>
        <taxon>Eukaryota</taxon>
        <taxon>Fungi</taxon>
        <taxon>Dikarya</taxon>
        <taxon>Basidiomycota</taxon>
        <taxon>Agaricomycotina</taxon>
        <taxon>Agaricomycetes</taxon>
        <taxon>Cantharellales</taxon>
        <taxon>Tulasnellaceae</taxon>
        <taxon>Tulasnella</taxon>
    </lineage>
</organism>
<dbReference type="EMBL" id="KN822999">
    <property type="protein sequence ID" value="KIO28093.1"/>
    <property type="molecule type" value="Genomic_DNA"/>
</dbReference>
<reference evidence="4" key="2">
    <citation type="submission" date="2015-01" db="EMBL/GenBank/DDBJ databases">
        <title>Evolutionary Origins and Diversification of the Mycorrhizal Mutualists.</title>
        <authorList>
            <consortium name="DOE Joint Genome Institute"/>
            <consortium name="Mycorrhizal Genomics Consortium"/>
            <person name="Kohler A."/>
            <person name="Kuo A."/>
            <person name="Nagy L.G."/>
            <person name="Floudas D."/>
            <person name="Copeland A."/>
            <person name="Barry K.W."/>
            <person name="Cichocki N."/>
            <person name="Veneault-Fourrey C."/>
            <person name="LaButti K."/>
            <person name="Lindquist E.A."/>
            <person name="Lipzen A."/>
            <person name="Lundell T."/>
            <person name="Morin E."/>
            <person name="Murat C."/>
            <person name="Riley R."/>
            <person name="Ohm R."/>
            <person name="Sun H."/>
            <person name="Tunlid A."/>
            <person name="Henrissat B."/>
            <person name="Grigoriev I.V."/>
            <person name="Hibbett D.S."/>
            <person name="Martin F."/>
        </authorList>
    </citation>
    <scope>NUCLEOTIDE SEQUENCE [LARGE SCALE GENOMIC DNA]</scope>
    <source>
        <strain evidence="4">MUT 4182</strain>
    </source>
</reference>
<proteinExistence type="inferred from homology"/>
<name>A0A0C3L2X1_9AGAM</name>
<dbReference type="Gene3D" id="2.100.10.30">
    <property type="entry name" value="Jacalin-like lectin domain"/>
    <property type="match status" value="1"/>
</dbReference>
<evidence type="ECO:0000313" key="4">
    <source>
        <dbReference type="Proteomes" id="UP000054248"/>
    </source>
</evidence>
<dbReference type="SUPFAM" id="SSF89372">
    <property type="entry name" value="Fucose-specific lectin"/>
    <property type="match status" value="1"/>
</dbReference>
<dbReference type="AlphaFoldDB" id="A0A0C3L2X1"/>
<evidence type="ECO:0000259" key="2">
    <source>
        <dbReference type="PROSITE" id="PS51752"/>
    </source>
</evidence>
<dbReference type="PROSITE" id="PS51752">
    <property type="entry name" value="JACALIN_LECTIN"/>
    <property type="match status" value="1"/>
</dbReference>